<keyword evidence="4" id="KW-1185">Reference proteome</keyword>
<feature type="non-terminal residue" evidence="3">
    <location>
        <position position="335"/>
    </location>
</feature>
<dbReference type="InterPro" id="IPR020845">
    <property type="entry name" value="AMP-binding_CS"/>
</dbReference>
<dbReference type="RefSeq" id="WP_378198059.1">
    <property type="nucleotide sequence ID" value="NZ_JBHLZP010000047.1"/>
</dbReference>
<reference evidence="3 4" key="1">
    <citation type="submission" date="2024-09" db="EMBL/GenBank/DDBJ databases">
        <authorList>
            <person name="Sun Q."/>
            <person name="Mori K."/>
        </authorList>
    </citation>
    <scope>NUCLEOTIDE SEQUENCE [LARGE SCALE GENOMIC DNA]</scope>
    <source>
        <strain evidence="3 4">TBRC 0563</strain>
    </source>
</reference>
<dbReference type="PROSITE" id="PS00455">
    <property type="entry name" value="AMP_BINDING"/>
    <property type="match status" value="1"/>
</dbReference>
<gene>
    <name evidence="3" type="ORF">ACFFNX_09225</name>
</gene>
<comment type="caution">
    <text evidence="3">The sequence shown here is derived from an EMBL/GenBank/DDBJ whole genome shotgun (WGS) entry which is preliminary data.</text>
</comment>
<dbReference type="InterPro" id="IPR000873">
    <property type="entry name" value="AMP-dep_synth/lig_dom"/>
</dbReference>
<dbReference type="PANTHER" id="PTHR45527">
    <property type="entry name" value="NONRIBOSOMAL PEPTIDE SYNTHETASE"/>
    <property type="match status" value="1"/>
</dbReference>
<dbReference type="Pfam" id="PF00501">
    <property type="entry name" value="AMP-binding"/>
    <property type="match status" value="1"/>
</dbReference>
<accession>A0ABV5YCU7</accession>
<proteinExistence type="predicted"/>
<dbReference type="Gene3D" id="3.40.50.980">
    <property type="match status" value="2"/>
</dbReference>
<protein>
    <submittedName>
        <fullName evidence="3">AMP-binding protein</fullName>
    </submittedName>
</protein>
<dbReference type="SUPFAM" id="SSF56801">
    <property type="entry name" value="Acetyl-CoA synthetase-like"/>
    <property type="match status" value="1"/>
</dbReference>
<dbReference type="Proteomes" id="UP001589627">
    <property type="component" value="Unassembled WGS sequence"/>
</dbReference>
<dbReference type="PANTHER" id="PTHR45527:SF1">
    <property type="entry name" value="FATTY ACID SYNTHASE"/>
    <property type="match status" value="1"/>
</dbReference>
<evidence type="ECO:0000313" key="3">
    <source>
        <dbReference type="EMBL" id="MFB9832366.1"/>
    </source>
</evidence>
<evidence type="ECO:0000259" key="2">
    <source>
        <dbReference type="Pfam" id="PF00501"/>
    </source>
</evidence>
<dbReference type="EMBL" id="JBHLZP010000047">
    <property type="protein sequence ID" value="MFB9832366.1"/>
    <property type="molecule type" value="Genomic_DNA"/>
</dbReference>
<feature type="domain" description="AMP-dependent synthetase/ligase" evidence="2">
    <location>
        <begin position="25"/>
        <end position="334"/>
    </location>
</feature>
<evidence type="ECO:0000256" key="1">
    <source>
        <dbReference type="SAM" id="MobiDB-lite"/>
    </source>
</evidence>
<organism evidence="3 4">
    <name type="scientific">Actinoallomurus acaciae</name>
    <dbReference type="NCBI Taxonomy" id="502577"/>
    <lineage>
        <taxon>Bacteria</taxon>
        <taxon>Bacillati</taxon>
        <taxon>Actinomycetota</taxon>
        <taxon>Actinomycetes</taxon>
        <taxon>Streptosporangiales</taxon>
        <taxon>Thermomonosporaceae</taxon>
        <taxon>Actinoallomurus</taxon>
    </lineage>
</organism>
<feature type="region of interest" description="Disordered" evidence="1">
    <location>
        <begin position="312"/>
        <end position="335"/>
    </location>
</feature>
<evidence type="ECO:0000313" key="4">
    <source>
        <dbReference type="Proteomes" id="UP001589627"/>
    </source>
</evidence>
<sequence>MWTSESWDGGPCTVPHASFPDLFGEQVRRAPDAVAVVYEDVTLTYRELDRRANRLAHALVARGAGPERVVALAVPRSADLIVAEVAVLKTGAAYLPLDLDHPAERIAYMLDDAGPVCAVATEADASAFGAVPLVALDAPGLQNELRSLPDTVPTVAPHILNAAYVIYTSGSTGRPKGVQLSHTGVAKLVSTQRERFGADAGIRVLQFASPSFDVAFWDLCLALLSGGRLVVVPAERRVPGPELTEYAWANAVNFMILPPALLAAMPAGLDLPPGILLAGTERVSPELVARWGAGRRMFNAYGPTEATVNSTLGECDPAASGASVPIGRPDPGTRA</sequence>
<name>A0ABV5YCU7_9ACTN</name>